<dbReference type="RefSeq" id="WP_345148683.1">
    <property type="nucleotide sequence ID" value="NZ_BAABEO010000008.1"/>
</dbReference>
<evidence type="ECO:0000256" key="1">
    <source>
        <dbReference type="ARBA" id="ARBA00023235"/>
    </source>
</evidence>
<gene>
    <name evidence="3" type="ORF">GCM10023081_08200</name>
</gene>
<dbReference type="SUPFAM" id="SSF55331">
    <property type="entry name" value="Tautomerase/MIF"/>
    <property type="match status" value="1"/>
</dbReference>
<accession>A0ABP7BWW5</accession>
<sequence>MPIVEIKVVKGRDRALLGQCAKAVAATIAEELSAPLETVRVQVVEVEPDLWAVGDRLKSE</sequence>
<proteinExistence type="predicted"/>
<dbReference type="Pfam" id="PF01361">
    <property type="entry name" value="Tautomerase"/>
    <property type="match status" value="1"/>
</dbReference>
<reference evidence="4" key="1">
    <citation type="journal article" date="2019" name="Int. J. Syst. Evol. Microbiol.">
        <title>The Global Catalogue of Microorganisms (GCM) 10K type strain sequencing project: providing services to taxonomists for standard genome sequencing and annotation.</title>
        <authorList>
            <consortium name="The Broad Institute Genomics Platform"/>
            <consortium name="The Broad Institute Genome Sequencing Center for Infectious Disease"/>
            <person name="Wu L."/>
            <person name="Ma J."/>
        </authorList>
    </citation>
    <scope>NUCLEOTIDE SEQUENCE [LARGE SCALE GENOMIC DNA]</scope>
    <source>
        <strain evidence="4">JCM 30742</strain>
    </source>
</reference>
<protein>
    <recommendedName>
        <fullName evidence="2">4-oxalocrotonate tautomerase-like domain-containing protein</fullName>
    </recommendedName>
</protein>
<keyword evidence="1" id="KW-0413">Isomerase</keyword>
<dbReference type="Proteomes" id="UP001500752">
    <property type="component" value="Unassembled WGS sequence"/>
</dbReference>
<organism evidence="3 4">
    <name type="scientific">Arthrobacter ginkgonis</name>
    <dbReference type="NCBI Taxonomy" id="1630594"/>
    <lineage>
        <taxon>Bacteria</taxon>
        <taxon>Bacillati</taxon>
        <taxon>Actinomycetota</taxon>
        <taxon>Actinomycetes</taxon>
        <taxon>Micrococcales</taxon>
        <taxon>Micrococcaceae</taxon>
        <taxon>Arthrobacter</taxon>
    </lineage>
</organism>
<keyword evidence="4" id="KW-1185">Reference proteome</keyword>
<name>A0ABP7BWW5_9MICC</name>
<dbReference type="InterPro" id="IPR014347">
    <property type="entry name" value="Tautomerase/MIF_sf"/>
</dbReference>
<evidence type="ECO:0000313" key="3">
    <source>
        <dbReference type="EMBL" id="GAA3672192.1"/>
    </source>
</evidence>
<dbReference type="Gene3D" id="3.30.429.10">
    <property type="entry name" value="Macrophage Migration Inhibitory Factor"/>
    <property type="match status" value="1"/>
</dbReference>
<dbReference type="InterPro" id="IPR004370">
    <property type="entry name" value="4-OT-like_dom"/>
</dbReference>
<feature type="domain" description="4-oxalocrotonate tautomerase-like" evidence="2">
    <location>
        <begin position="2"/>
        <end position="58"/>
    </location>
</feature>
<comment type="caution">
    <text evidence="3">The sequence shown here is derived from an EMBL/GenBank/DDBJ whole genome shotgun (WGS) entry which is preliminary data.</text>
</comment>
<evidence type="ECO:0000259" key="2">
    <source>
        <dbReference type="Pfam" id="PF01361"/>
    </source>
</evidence>
<evidence type="ECO:0000313" key="4">
    <source>
        <dbReference type="Proteomes" id="UP001500752"/>
    </source>
</evidence>
<dbReference type="EMBL" id="BAABEO010000008">
    <property type="protein sequence ID" value="GAA3672192.1"/>
    <property type="molecule type" value="Genomic_DNA"/>
</dbReference>